<keyword evidence="3" id="KW-1185">Reference proteome</keyword>
<feature type="domain" description="CheW-like" evidence="1">
    <location>
        <begin position="125"/>
        <end position="263"/>
    </location>
</feature>
<accession>A0A7X0NJZ7</accession>
<dbReference type="AlphaFoldDB" id="A0A7X0NJZ7"/>
<organism evidence="2 3">
    <name type="scientific">Thalassotalea piscium</name>
    <dbReference type="NCBI Taxonomy" id="1230533"/>
    <lineage>
        <taxon>Bacteria</taxon>
        <taxon>Pseudomonadati</taxon>
        <taxon>Pseudomonadota</taxon>
        <taxon>Gammaproteobacteria</taxon>
        <taxon>Alteromonadales</taxon>
        <taxon>Colwelliaceae</taxon>
        <taxon>Thalassotalea</taxon>
    </lineage>
</organism>
<dbReference type="GO" id="GO:0006935">
    <property type="term" value="P:chemotaxis"/>
    <property type="evidence" value="ECO:0007669"/>
    <property type="project" value="InterPro"/>
</dbReference>
<dbReference type="Gene3D" id="2.40.50.180">
    <property type="entry name" value="CheA-289, Domain 4"/>
    <property type="match status" value="1"/>
</dbReference>
<evidence type="ECO:0000313" key="2">
    <source>
        <dbReference type="EMBL" id="MBB6544854.1"/>
    </source>
</evidence>
<dbReference type="InterPro" id="IPR002545">
    <property type="entry name" value="CheW-lke_dom"/>
</dbReference>
<comment type="caution">
    <text evidence="2">The sequence shown here is derived from an EMBL/GenBank/DDBJ whole genome shotgun (WGS) entry which is preliminary data.</text>
</comment>
<gene>
    <name evidence="2" type="ORF">HNQ55_003388</name>
</gene>
<evidence type="ECO:0000313" key="3">
    <source>
        <dbReference type="Proteomes" id="UP000537141"/>
    </source>
</evidence>
<dbReference type="PROSITE" id="PS50851">
    <property type="entry name" value="CHEW"/>
    <property type="match status" value="1"/>
</dbReference>
<dbReference type="PIRSF" id="PIRSF020479">
    <property type="entry name" value="UCP020479_CheW"/>
    <property type="match status" value="1"/>
</dbReference>
<reference evidence="2 3" key="1">
    <citation type="submission" date="2020-08" db="EMBL/GenBank/DDBJ databases">
        <title>Genomic Encyclopedia of Type Strains, Phase IV (KMG-IV): sequencing the most valuable type-strain genomes for metagenomic binning, comparative biology and taxonomic classification.</title>
        <authorList>
            <person name="Goeker M."/>
        </authorList>
    </citation>
    <scope>NUCLEOTIDE SEQUENCE [LARGE SCALE GENOMIC DNA]</scope>
    <source>
        <strain evidence="2 3">DSM 26287</strain>
    </source>
</reference>
<protein>
    <submittedName>
        <fullName evidence="2">Purine-binding chemotaxis protein CheW</fullName>
    </submittedName>
</protein>
<dbReference type="RefSeq" id="WP_246455024.1">
    <property type="nucleotide sequence ID" value="NZ_AP027362.1"/>
</dbReference>
<dbReference type="GO" id="GO:0007165">
    <property type="term" value="P:signal transduction"/>
    <property type="evidence" value="ECO:0007669"/>
    <property type="project" value="InterPro"/>
</dbReference>
<evidence type="ECO:0000259" key="1">
    <source>
        <dbReference type="PROSITE" id="PS50851"/>
    </source>
</evidence>
<dbReference type="Gene3D" id="2.30.30.40">
    <property type="entry name" value="SH3 Domains"/>
    <property type="match status" value="1"/>
</dbReference>
<dbReference type="SMART" id="SM00260">
    <property type="entry name" value="CheW"/>
    <property type="match status" value="1"/>
</dbReference>
<proteinExistence type="predicted"/>
<dbReference type="EMBL" id="JACHHU010000038">
    <property type="protein sequence ID" value="MBB6544854.1"/>
    <property type="molecule type" value="Genomic_DNA"/>
</dbReference>
<name>A0A7X0NJZ7_9GAMM</name>
<dbReference type="Proteomes" id="UP000537141">
    <property type="component" value="Unassembled WGS sequence"/>
</dbReference>
<sequence length="271" mass="30374">MKDSSGLAASKKLMQNYLSELLTEESEEVLPQPVLEKKPATAMAERVDSVEKEKLNKLLQQASATKALTENFNTVTTVKSESQKVAVAPTVKEKTVAVDTVKEITTRKSAGEFKIKPEKDYRKGSFQAMFFDVAGLTIAVPLIELGGIHNVDKTTSLMGKPNWFKGVMVHRDDKINVVDTALWVMPEKCNEQLINSLNYQYIIMLSESAWGLMAEHLVDTVTLEQEDVKWIEQSNKRPWLAGLVKERMCALLDVEALITLLNKGADINQYR</sequence>
<dbReference type="Pfam" id="PF01584">
    <property type="entry name" value="CheW"/>
    <property type="match status" value="1"/>
</dbReference>
<dbReference type="InterPro" id="IPR036061">
    <property type="entry name" value="CheW-like_dom_sf"/>
</dbReference>
<dbReference type="InterPro" id="IPR014506">
    <property type="entry name" value="UCP020479_CheW"/>
</dbReference>
<dbReference type="SUPFAM" id="SSF50341">
    <property type="entry name" value="CheW-like"/>
    <property type="match status" value="1"/>
</dbReference>